<evidence type="ECO:0000313" key="9">
    <source>
        <dbReference type="Proteomes" id="UP000180098"/>
    </source>
</evidence>
<feature type="transmembrane region" description="Helical" evidence="6">
    <location>
        <begin position="51"/>
        <end position="71"/>
    </location>
</feature>
<dbReference type="InterPro" id="IPR010432">
    <property type="entry name" value="RDD"/>
</dbReference>
<organism evidence="8 9">
    <name type="scientific">Anaerobacillus arseniciselenatis</name>
    <dbReference type="NCBI Taxonomy" id="85682"/>
    <lineage>
        <taxon>Bacteria</taxon>
        <taxon>Bacillati</taxon>
        <taxon>Bacillota</taxon>
        <taxon>Bacilli</taxon>
        <taxon>Bacillales</taxon>
        <taxon>Bacillaceae</taxon>
        <taxon>Anaerobacillus</taxon>
    </lineage>
</organism>
<feature type="transmembrane region" description="Helical" evidence="6">
    <location>
        <begin position="104"/>
        <end position="123"/>
    </location>
</feature>
<reference evidence="8 9" key="1">
    <citation type="submission" date="2016-10" db="EMBL/GenBank/DDBJ databases">
        <title>Draft genome sequences of four alkaliphilic bacteria belonging to the Anaerobacillus genus.</title>
        <authorList>
            <person name="Bassil N.M."/>
            <person name="Lloyd J.R."/>
        </authorList>
    </citation>
    <scope>NUCLEOTIDE SEQUENCE [LARGE SCALE GENOMIC DNA]</scope>
    <source>
        <strain evidence="8 9">DSM 15340</strain>
    </source>
</reference>
<evidence type="ECO:0000256" key="2">
    <source>
        <dbReference type="ARBA" id="ARBA00022475"/>
    </source>
</evidence>
<evidence type="ECO:0000259" key="7">
    <source>
        <dbReference type="Pfam" id="PF06271"/>
    </source>
</evidence>
<evidence type="ECO:0000256" key="1">
    <source>
        <dbReference type="ARBA" id="ARBA00004651"/>
    </source>
</evidence>
<dbReference type="RefSeq" id="WP_071311487.1">
    <property type="nucleotide sequence ID" value="NZ_MLQQ01000001.1"/>
</dbReference>
<dbReference type="InterPro" id="IPR051791">
    <property type="entry name" value="Pra-immunoreactive"/>
</dbReference>
<evidence type="ECO:0000256" key="5">
    <source>
        <dbReference type="ARBA" id="ARBA00023136"/>
    </source>
</evidence>
<dbReference type="Proteomes" id="UP000180098">
    <property type="component" value="Unassembled WGS sequence"/>
</dbReference>
<dbReference type="Pfam" id="PF06271">
    <property type="entry name" value="RDD"/>
    <property type="match status" value="1"/>
</dbReference>
<keyword evidence="4 6" id="KW-1133">Transmembrane helix</keyword>
<protein>
    <recommendedName>
        <fullName evidence="7">RDD domain-containing protein</fullName>
    </recommendedName>
</protein>
<evidence type="ECO:0000256" key="6">
    <source>
        <dbReference type="SAM" id="Phobius"/>
    </source>
</evidence>
<keyword evidence="2" id="KW-1003">Cell membrane</keyword>
<dbReference type="AlphaFoldDB" id="A0A1S2LSS6"/>
<evidence type="ECO:0000256" key="4">
    <source>
        <dbReference type="ARBA" id="ARBA00022989"/>
    </source>
</evidence>
<keyword evidence="5 6" id="KW-0472">Membrane</keyword>
<dbReference type="EMBL" id="MLQQ01000001">
    <property type="protein sequence ID" value="OIJ15562.1"/>
    <property type="molecule type" value="Genomic_DNA"/>
</dbReference>
<evidence type="ECO:0000256" key="3">
    <source>
        <dbReference type="ARBA" id="ARBA00022692"/>
    </source>
</evidence>
<comment type="caution">
    <text evidence="8">The sequence shown here is derived from an EMBL/GenBank/DDBJ whole genome shotgun (WGS) entry which is preliminary data.</text>
</comment>
<feature type="domain" description="RDD" evidence="7">
    <location>
        <begin position="17"/>
        <end position="136"/>
    </location>
</feature>
<gene>
    <name evidence="8" type="ORF">BKP35_00780</name>
</gene>
<accession>A0A1S2LSS6</accession>
<dbReference type="PANTHER" id="PTHR36115">
    <property type="entry name" value="PROLINE-RICH ANTIGEN HOMOLOG-RELATED"/>
    <property type="match status" value="1"/>
</dbReference>
<proteinExistence type="predicted"/>
<dbReference type="OrthoDB" id="1787043at2"/>
<name>A0A1S2LSS6_9BACI</name>
<keyword evidence="3 6" id="KW-0812">Transmembrane</keyword>
<keyword evidence="9" id="KW-1185">Reference proteome</keyword>
<feature type="transmembrane region" description="Helical" evidence="6">
    <location>
        <begin position="24"/>
        <end position="46"/>
    </location>
</feature>
<evidence type="ECO:0000313" key="8">
    <source>
        <dbReference type="EMBL" id="OIJ15562.1"/>
    </source>
</evidence>
<comment type="subcellular location">
    <subcellularLocation>
        <location evidence="1">Cell membrane</location>
        <topology evidence="1">Multi-pass membrane protein</topology>
    </subcellularLocation>
</comment>
<sequence>MYTERGTDYQTPAHENPAGFWERLFALLLDGLIVHLPIVLISLIIFGQREIFSDIVMFLYGIILPVVWYGYTVGKRIMGIRIVKFNGEQVGIGTMLMRDLVSRFIYLISFGILVIVSIFMVALREDKRAIHDFIAGTCVTFHKPE</sequence>
<dbReference type="GO" id="GO:0005886">
    <property type="term" value="C:plasma membrane"/>
    <property type="evidence" value="ECO:0007669"/>
    <property type="project" value="UniProtKB-SubCell"/>
</dbReference>
<dbReference type="PANTHER" id="PTHR36115:SF9">
    <property type="entry name" value="LMO1584 PROTEIN"/>
    <property type="match status" value="1"/>
</dbReference>